<name>A0ABY3CGJ4_9GAMM</name>
<keyword evidence="3" id="KW-1185">Reference proteome</keyword>
<dbReference type="EMBL" id="RYFG02000014">
    <property type="protein sequence ID" value="TRX02127.1"/>
    <property type="molecule type" value="Genomic_DNA"/>
</dbReference>
<keyword evidence="1" id="KW-1133">Transmembrane helix</keyword>
<accession>A0ABY3CGJ4</accession>
<dbReference type="Proteomes" id="UP000733744">
    <property type="component" value="Unassembled WGS sequence"/>
</dbReference>
<protein>
    <submittedName>
        <fullName evidence="2">Uncharacterized protein</fullName>
    </submittedName>
</protein>
<evidence type="ECO:0000313" key="3">
    <source>
        <dbReference type="Proteomes" id="UP000733744"/>
    </source>
</evidence>
<evidence type="ECO:0000313" key="2">
    <source>
        <dbReference type="EMBL" id="TRX02127.1"/>
    </source>
</evidence>
<feature type="transmembrane region" description="Helical" evidence="1">
    <location>
        <begin position="202"/>
        <end position="226"/>
    </location>
</feature>
<keyword evidence="1" id="KW-0472">Membrane</keyword>
<evidence type="ECO:0000256" key="1">
    <source>
        <dbReference type="SAM" id="Phobius"/>
    </source>
</evidence>
<feature type="transmembrane region" description="Helical" evidence="1">
    <location>
        <begin position="6"/>
        <end position="22"/>
    </location>
</feature>
<comment type="caution">
    <text evidence="2">The sequence shown here is derived from an EMBL/GenBank/DDBJ whole genome shotgun (WGS) entry which is preliminary data.</text>
</comment>
<keyword evidence="1" id="KW-0812">Transmembrane</keyword>
<feature type="transmembrane region" description="Helical" evidence="1">
    <location>
        <begin position="159"/>
        <end position="182"/>
    </location>
</feature>
<dbReference type="RefSeq" id="WP_127030539.1">
    <property type="nucleotide sequence ID" value="NZ_RYFG02000014.1"/>
</dbReference>
<gene>
    <name evidence="2" type="ORF">EKO24_003090</name>
</gene>
<sequence>MDLSTVLLSTVLAGLVAALILLRSSEQKIHVENVTQERAKWRSAMRALADALIKAARDGNAKEMERQCAQLALNVNPFDAEDKALVEVAKKFPGATDLDGQVKEFTDRMALLLKHDWERAKREVHPWFFRGSEPRRIPYCEFRETVDAPIAVGKPKSSWWLVAYFGMLAFSAGIMFFLAAGLTEPFHELVKIFNDAKTEKPAGAWVLFVFLSVLCGSIWSAAYLWFKGSEKRFLDIWFSK</sequence>
<proteinExistence type="predicted"/>
<organism evidence="2 3">
    <name type="scientific">Candidatus Methylobacter oryzae</name>
    <dbReference type="NCBI Taxonomy" id="2497749"/>
    <lineage>
        <taxon>Bacteria</taxon>
        <taxon>Pseudomonadati</taxon>
        <taxon>Pseudomonadota</taxon>
        <taxon>Gammaproteobacteria</taxon>
        <taxon>Methylococcales</taxon>
        <taxon>Methylococcaceae</taxon>
        <taxon>Methylobacter</taxon>
    </lineage>
</organism>
<reference evidence="2 3" key="1">
    <citation type="journal article" date="2019" name="Antonie Van Leeuwenhoek">
        <title>Description of 'Ca. Methylobacter oryzae' KRF1, a novel species from the environmentally important Methylobacter clade 2.</title>
        <authorList>
            <person name="Khatri K."/>
            <person name="Mohite J.A."/>
            <person name="Pandit P.S."/>
            <person name="Bahulikar R."/>
            <person name="Rahalkar M.C."/>
        </authorList>
    </citation>
    <scope>NUCLEOTIDE SEQUENCE [LARGE SCALE GENOMIC DNA]</scope>
    <source>
        <strain evidence="2 3">KRF1</strain>
    </source>
</reference>